<gene>
    <name evidence="2" type="ORF">TIFTF001_013451</name>
</gene>
<feature type="region of interest" description="Disordered" evidence="1">
    <location>
        <begin position="153"/>
        <end position="364"/>
    </location>
</feature>
<feature type="compositionally biased region" description="Basic and acidic residues" evidence="1">
    <location>
        <begin position="283"/>
        <end position="292"/>
    </location>
</feature>
<dbReference type="GO" id="GO:0042023">
    <property type="term" value="P:DNA endoreduplication"/>
    <property type="evidence" value="ECO:0007669"/>
    <property type="project" value="InterPro"/>
</dbReference>
<evidence type="ECO:0000313" key="2">
    <source>
        <dbReference type="EMBL" id="GMN44260.1"/>
    </source>
</evidence>
<reference evidence="2" key="1">
    <citation type="submission" date="2023-07" db="EMBL/GenBank/DDBJ databases">
        <title>draft genome sequence of fig (Ficus carica).</title>
        <authorList>
            <person name="Takahashi T."/>
            <person name="Nishimura K."/>
        </authorList>
    </citation>
    <scope>NUCLEOTIDE SEQUENCE</scope>
</reference>
<accession>A0AA88D4L9</accession>
<feature type="compositionally biased region" description="Basic and acidic residues" evidence="1">
    <location>
        <begin position="157"/>
        <end position="174"/>
    </location>
</feature>
<dbReference type="GO" id="GO:0009330">
    <property type="term" value="C:DNA topoisomerase type II (double strand cut, ATP-hydrolyzing) complex"/>
    <property type="evidence" value="ECO:0007669"/>
    <property type="project" value="InterPro"/>
</dbReference>
<feature type="compositionally biased region" description="Acidic residues" evidence="1">
    <location>
        <begin position="352"/>
        <end position="364"/>
    </location>
</feature>
<dbReference type="GO" id="GO:0003690">
    <property type="term" value="F:double-stranded DNA binding"/>
    <property type="evidence" value="ECO:0007669"/>
    <property type="project" value="InterPro"/>
</dbReference>
<feature type="compositionally biased region" description="Basic and acidic residues" evidence="1">
    <location>
        <begin position="305"/>
        <end position="324"/>
    </location>
</feature>
<organism evidence="2 3">
    <name type="scientific">Ficus carica</name>
    <name type="common">Common fig</name>
    <dbReference type="NCBI Taxonomy" id="3494"/>
    <lineage>
        <taxon>Eukaryota</taxon>
        <taxon>Viridiplantae</taxon>
        <taxon>Streptophyta</taxon>
        <taxon>Embryophyta</taxon>
        <taxon>Tracheophyta</taxon>
        <taxon>Spermatophyta</taxon>
        <taxon>Magnoliopsida</taxon>
        <taxon>eudicotyledons</taxon>
        <taxon>Gunneridae</taxon>
        <taxon>Pentapetalae</taxon>
        <taxon>rosids</taxon>
        <taxon>fabids</taxon>
        <taxon>Rosales</taxon>
        <taxon>Moraceae</taxon>
        <taxon>Ficeae</taxon>
        <taxon>Ficus</taxon>
    </lineage>
</organism>
<dbReference type="InterPro" id="IPR033246">
    <property type="entry name" value="BIN4"/>
</dbReference>
<protein>
    <submittedName>
        <fullName evidence="2">Uncharacterized protein</fullName>
    </submittedName>
</protein>
<feature type="region of interest" description="Disordered" evidence="1">
    <location>
        <begin position="503"/>
        <end position="572"/>
    </location>
</feature>
<feature type="compositionally biased region" description="Basic and acidic residues" evidence="1">
    <location>
        <begin position="524"/>
        <end position="536"/>
    </location>
</feature>
<dbReference type="GO" id="GO:0051276">
    <property type="term" value="P:chromosome organization"/>
    <property type="evidence" value="ECO:0007669"/>
    <property type="project" value="TreeGrafter"/>
</dbReference>
<dbReference type="AlphaFoldDB" id="A0AA88D4L9"/>
<name>A0AA88D4L9_FICCA</name>
<evidence type="ECO:0000256" key="1">
    <source>
        <dbReference type="SAM" id="MobiDB-lite"/>
    </source>
</evidence>
<dbReference type="PANTHER" id="PTHR34810:SF1">
    <property type="entry name" value="DNA-BINDING PROTEIN BIN4"/>
    <property type="match status" value="1"/>
</dbReference>
<keyword evidence="3" id="KW-1185">Reference proteome</keyword>
<dbReference type="PANTHER" id="PTHR34810">
    <property type="entry name" value="DNA-BINDING PROTEIN BIN4"/>
    <property type="match status" value="1"/>
</dbReference>
<feature type="compositionally biased region" description="Low complexity" evidence="1">
    <location>
        <begin position="270"/>
        <end position="282"/>
    </location>
</feature>
<feature type="compositionally biased region" description="Basic residues" evidence="1">
    <location>
        <begin position="205"/>
        <end position="223"/>
    </location>
</feature>
<proteinExistence type="predicted"/>
<comment type="caution">
    <text evidence="2">The sequence shown here is derived from an EMBL/GenBank/DDBJ whole genome shotgun (WGS) entry which is preliminary data.</text>
</comment>
<dbReference type="EMBL" id="BTGU01000018">
    <property type="protein sequence ID" value="GMN44260.1"/>
    <property type="molecule type" value="Genomic_DNA"/>
</dbReference>
<dbReference type="Proteomes" id="UP001187192">
    <property type="component" value="Unassembled WGS sequence"/>
</dbReference>
<feature type="compositionally biased region" description="Basic residues" evidence="1">
    <location>
        <begin position="554"/>
        <end position="572"/>
    </location>
</feature>
<sequence>MIVVVNILVQQPLISKVEERTSAILVPVWNRTTFVNKHHHIDRSQYFLKPAFIPILILPSSFFGAKSSDPIEVETQSQLSSAHLPTPFLRFWVTGEIVGAVESSRVIGLSVSVLRGGRNSSGWFAIKADMNSSRENSPDWLRCFQAPTRSTLVLSSDSEHSHDGSPTKEDRTGSEEVSLSKSSKVVEDDENLCKTLSESGARSLSNKKSRLKSPKKKSLKKRSKFEDEMPSEENESDKPKKRKGDDRGGKVAKKLTVESPSQSHARSVWSLSSDSELSPENSPIKEDHKIPEEIGEDEDTVLIGRNEDAPSKKASKDKLPRKELLEDDDAPIKEKKKRSMKIKEGNQGDVEVKEEEAGDVEVKEEEALEKKVDSHVSSARLPLMLSEKVQRSKALVECEGDSIDLGGDVGAVGRIMVSDTPSGDQEMNNIQNNNSSVKDILRCMSSVSLKIHHYVDSVSFGPSEAKIEAIMNDFIQLKPQSNVFEAETMVEGTLDGFLFDSDEEAEKLPKGASNQTGQNEDAEEKANGKAKGKAEKTSGVARKKGKTAGGKPQPQKKVKKKAPVSKKAKTKK</sequence>
<evidence type="ECO:0000313" key="3">
    <source>
        <dbReference type="Proteomes" id="UP001187192"/>
    </source>
</evidence>
<dbReference type="GO" id="GO:0005634">
    <property type="term" value="C:nucleus"/>
    <property type="evidence" value="ECO:0007669"/>
    <property type="project" value="TreeGrafter"/>
</dbReference>